<organism evidence="3 4">
    <name type="scientific">Meloidogyne hapla</name>
    <name type="common">Root-knot nematode worm</name>
    <dbReference type="NCBI Taxonomy" id="6305"/>
    <lineage>
        <taxon>Eukaryota</taxon>
        <taxon>Metazoa</taxon>
        <taxon>Ecdysozoa</taxon>
        <taxon>Nematoda</taxon>
        <taxon>Chromadorea</taxon>
        <taxon>Rhabditida</taxon>
        <taxon>Tylenchina</taxon>
        <taxon>Tylenchomorpha</taxon>
        <taxon>Tylenchoidea</taxon>
        <taxon>Meloidogynidae</taxon>
        <taxon>Meloidogyninae</taxon>
        <taxon>Meloidogyne</taxon>
    </lineage>
</organism>
<proteinExistence type="predicted"/>
<dbReference type="GO" id="GO:0005524">
    <property type="term" value="F:ATP binding"/>
    <property type="evidence" value="ECO:0007669"/>
    <property type="project" value="InterPro"/>
</dbReference>
<accession>A0A1I8B456</accession>
<dbReference type="GO" id="GO:0004222">
    <property type="term" value="F:metalloendopeptidase activity"/>
    <property type="evidence" value="ECO:0007669"/>
    <property type="project" value="InterPro"/>
</dbReference>
<protein>
    <submittedName>
        <fullName evidence="4">Peptidase_M41 domain-containing protein</fullName>
    </submittedName>
</protein>
<dbReference type="PANTHER" id="PTHR23076:SF97">
    <property type="entry name" value="ATP-DEPENDENT ZINC METALLOPROTEASE YME1L1"/>
    <property type="match status" value="1"/>
</dbReference>
<evidence type="ECO:0000259" key="2">
    <source>
        <dbReference type="Pfam" id="PF01434"/>
    </source>
</evidence>
<dbReference type="PANTHER" id="PTHR23076">
    <property type="entry name" value="METALLOPROTEASE M41 FTSH"/>
    <property type="match status" value="1"/>
</dbReference>
<dbReference type="GO" id="GO:0005739">
    <property type="term" value="C:mitochondrion"/>
    <property type="evidence" value="ECO:0007669"/>
    <property type="project" value="TreeGrafter"/>
</dbReference>
<dbReference type="WBParaSite" id="MhA1_Contig1350.frz3.gene3">
    <property type="protein sequence ID" value="MhA1_Contig1350.frz3.gene3"/>
    <property type="gene ID" value="MhA1_Contig1350.frz3.gene3"/>
</dbReference>
<feature type="region of interest" description="Disordered" evidence="1">
    <location>
        <begin position="106"/>
        <end position="149"/>
    </location>
</feature>
<dbReference type="Gene3D" id="1.20.58.760">
    <property type="entry name" value="Peptidase M41"/>
    <property type="match status" value="1"/>
</dbReference>
<name>A0A1I8B456_MELHA</name>
<dbReference type="GO" id="GO:0006508">
    <property type="term" value="P:proteolysis"/>
    <property type="evidence" value="ECO:0007669"/>
    <property type="project" value="InterPro"/>
</dbReference>
<dbReference type="AlphaFoldDB" id="A0A1I8B456"/>
<evidence type="ECO:0000313" key="3">
    <source>
        <dbReference type="Proteomes" id="UP000095281"/>
    </source>
</evidence>
<feature type="compositionally biased region" description="Polar residues" evidence="1">
    <location>
        <begin position="106"/>
        <end position="123"/>
    </location>
</feature>
<dbReference type="InterPro" id="IPR000642">
    <property type="entry name" value="Peptidase_M41"/>
</dbReference>
<dbReference type="SUPFAM" id="SSF140990">
    <property type="entry name" value="FtsH protease domain-like"/>
    <property type="match status" value="1"/>
</dbReference>
<reference evidence="4" key="1">
    <citation type="submission" date="2016-11" db="UniProtKB">
        <authorList>
            <consortium name="WormBaseParasite"/>
        </authorList>
    </citation>
    <scope>IDENTIFICATION</scope>
</reference>
<dbReference type="Proteomes" id="UP000095281">
    <property type="component" value="Unplaced"/>
</dbReference>
<feature type="domain" description="Peptidase M41" evidence="2">
    <location>
        <begin position="183"/>
        <end position="307"/>
    </location>
</feature>
<feature type="compositionally biased region" description="Acidic residues" evidence="1">
    <location>
        <begin position="128"/>
        <end position="140"/>
    </location>
</feature>
<evidence type="ECO:0000313" key="4">
    <source>
        <dbReference type="WBParaSite" id="MhA1_Contig1350.frz3.gene3"/>
    </source>
</evidence>
<keyword evidence="3" id="KW-1185">Reference proteome</keyword>
<sequence>MNKKVLRLRTIMKAMLYSANVLNDEQNLNTNVDYQNAENVDEELNYQNIHSGEDNANNIHEALLDYNLTDEDILINENQLNYECDTNGGEDIELIKNSDVNETFKNNQTKDNLTVENQENLKSNLDFEHDDGEDEGEEKEEDKGEEGKRTKIDEVKSNLNLRSIKADCRWRLPEGSTSTSINLTDKEKSRVAHHEGGHAVLARLLTIARPVKKVSIIPAGDYLGLTEFGEDKIMEIFQDCKDKLDIMQAGGAAEEHFFNSYSTAAANDFKKATDFAILMVQVFGFSKKMKTFVSFPEASEHIKLMQNEEAMELVHESWYRTKDSVKLYEKKIAKFTINSSQVLPPKKVGENMQQLGNKTECGLLGFVLSLGQNYQSIRDAYPEERIFKVTL</sequence>
<evidence type="ECO:0000256" key="1">
    <source>
        <dbReference type="SAM" id="MobiDB-lite"/>
    </source>
</evidence>
<dbReference type="GO" id="GO:0004176">
    <property type="term" value="F:ATP-dependent peptidase activity"/>
    <property type="evidence" value="ECO:0007669"/>
    <property type="project" value="InterPro"/>
</dbReference>
<dbReference type="Pfam" id="PF01434">
    <property type="entry name" value="Peptidase_M41"/>
    <property type="match status" value="1"/>
</dbReference>
<dbReference type="InterPro" id="IPR037219">
    <property type="entry name" value="Peptidase_M41-like"/>
</dbReference>